<dbReference type="STRING" id="10228.B3SAY6"/>
<dbReference type="InParanoid" id="B3SAY6"/>
<accession>B3SAY6</accession>
<dbReference type="KEGG" id="tad:TRIADDRAFT_49524"/>
<feature type="region of interest" description="Disordered" evidence="11">
    <location>
        <begin position="215"/>
        <end position="261"/>
    </location>
</feature>
<dbReference type="RefSeq" id="XP_002117397.1">
    <property type="nucleotide sequence ID" value="XM_002117361.1"/>
</dbReference>
<dbReference type="GO" id="GO:0006357">
    <property type="term" value="P:regulation of transcription by RNA polymerase II"/>
    <property type="evidence" value="ECO:0000318"/>
    <property type="project" value="GO_Central"/>
</dbReference>
<evidence type="ECO:0000313" key="14">
    <source>
        <dbReference type="Proteomes" id="UP000009022"/>
    </source>
</evidence>
<evidence type="ECO:0000256" key="1">
    <source>
        <dbReference type="ARBA" id="ARBA00004123"/>
    </source>
</evidence>
<keyword evidence="5 9" id="KW-0238">DNA-binding</keyword>
<gene>
    <name evidence="13" type="ORF">TRIADDRAFT_49524</name>
</gene>
<evidence type="ECO:0000256" key="4">
    <source>
        <dbReference type="ARBA" id="ARBA00023015"/>
    </source>
</evidence>
<sequence>MQNPVYVYGGNLPTGPPSTVAAPVPIYLTARPWQAAYMNPTLPPGATPPFNFNTLIPTTKSDDNSNPPMHNVQNPMAAAVQGGYRPANPVPIRFYDPNINPLAAQANPMNKSRSSEKESKSNSTAISSGHHQHVEKLRSSASNQQHWKSGKNKRVRTIFTPDQLTKLEKEFDQQQYMVGAQRLYLANTLKLSEAQVKVWFQNRRIKWRKDQIKRRHTTASNANHQNTSLTSVSASVDAQSTSSNGSSNPQSSSRSSTSSNS</sequence>
<dbReference type="InterPro" id="IPR050877">
    <property type="entry name" value="EMX-VAX-Noto_Homeobox_TFs"/>
</dbReference>
<dbReference type="PANTHER" id="PTHR24339:SF28">
    <property type="entry name" value="E5-RELATED"/>
    <property type="match status" value="1"/>
</dbReference>
<feature type="region of interest" description="Disordered" evidence="11">
    <location>
        <begin position="101"/>
        <end position="155"/>
    </location>
</feature>
<dbReference type="PANTHER" id="PTHR24339">
    <property type="entry name" value="HOMEOBOX PROTEIN EMX-RELATED"/>
    <property type="match status" value="1"/>
</dbReference>
<reference evidence="13 14" key="1">
    <citation type="journal article" date="2008" name="Nature">
        <title>The Trichoplax genome and the nature of placozoans.</title>
        <authorList>
            <person name="Srivastava M."/>
            <person name="Begovic E."/>
            <person name="Chapman J."/>
            <person name="Putnam N.H."/>
            <person name="Hellsten U."/>
            <person name="Kawashima T."/>
            <person name="Kuo A."/>
            <person name="Mitros T."/>
            <person name="Salamov A."/>
            <person name="Carpenter M.L."/>
            <person name="Signorovitch A.Y."/>
            <person name="Moreno M.A."/>
            <person name="Kamm K."/>
            <person name="Grimwood J."/>
            <person name="Schmutz J."/>
            <person name="Shapiro H."/>
            <person name="Grigoriev I.V."/>
            <person name="Buss L.W."/>
            <person name="Schierwater B."/>
            <person name="Dellaporta S.L."/>
            <person name="Rokhsar D.S."/>
        </authorList>
    </citation>
    <scope>NUCLEOTIDE SEQUENCE [LARGE SCALE GENOMIC DNA]</scope>
    <source>
        <strain evidence="13 14">Grell-BS-1999</strain>
    </source>
</reference>
<keyword evidence="7" id="KW-0804">Transcription</keyword>
<evidence type="ECO:0000256" key="6">
    <source>
        <dbReference type="ARBA" id="ARBA00023155"/>
    </source>
</evidence>
<dbReference type="OMA" id="YLTARPW"/>
<feature type="domain" description="Homeobox" evidence="12">
    <location>
        <begin position="150"/>
        <end position="210"/>
    </location>
</feature>
<evidence type="ECO:0000256" key="2">
    <source>
        <dbReference type="ARBA" id="ARBA00022473"/>
    </source>
</evidence>
<dbReference type="GeneID" id="6758610"/>
<dbReference type="SUPFAM" id="SSF46689">
    <property type="entry name" value="Homeodomain-like"/>
    <property type="match status" value="1"/>
</dbReference>
<feature type="DNA-binding region" description="Homeobox" evidence="9">
    <location>
        <begin position="152"/>
        <end position="211"/>
    </location>
</feature>
<keyword evidence="8 9" id="KW-0539">Nucleus</keyword>
<evidence type="ECO:0000256" key="3">
    <source>
        <dbReference type="ARBA" id="ARBA00022491"/>
    </source>
</evidence>
<dbReference type="PROSITE" id="PS00027">
    <property type="entry name" value="HOMEOBOX_1"/>
    <property type="match status" value="1"/>
</dbReference>
<evidence type="ECO:0000256" key="9">
    <source>
        <dbReference type="PROSITE-ProRule" id="PRU00108"/>
    </source>
</evidence>
<evidence type="ECO:0000256" key="10">
    <source>
        <dbReference type="RuleBase" id="RU000682"/>
    </source>
</evidence>
<keyword evidence="4" id="KW-0805">Transcription regulation</keyword>
<organism evidence="13 14">
    <name type="scientific">Trichoplax adhaerens</name>
    <name type="common">Trichoplax reptans</name>
    <dbReference type="NCBI Taxonomy" id="10228"/>
    <lineage>
        <taxon>Eukaryota</taxon>
        <taxon>Metazoa</taxon>
        <taxon>Placozoa</taxon>
        <taxon>Uniplacotomia</taxon>
        <taxon>Trichoplacea</taxon>
        <taxon>Trichoplacidae</taxon>
        <taxon>Trichoplax</taxon>
    </lineage>
</organism>
<dbReference type="HOGENOM" id="CLU_1066812_0_0_1"/>
<dbReference type="FunFam" id="1.10.10.60:FF:000450">
    <property type="entry name" value="Homeobox protein notochord"/>
    <property type="match status" value="1"/>
</dbReference>
<feature type="compositionally biased region" description="Polar residues" evidence="11">
    <location>
        <begin position="218"/>
        <end position="239"/>
    </location>
</feature>
<protein>
    <submittedName>
        <fullName evidence="13">Not homeobox transcription factor</fullName>
    </submittedName>
</protein>
<dbReference type="GO" id="GO:0005634">
    <property type="term" value="C:nucleus"/>
    <property type="evidence" value="ECO:0000318"/>
    <property type="project" value="GO_Central"/>
</dbReference>
<evidence type="ECO:0000256" key="8">
    <source>
        <dbReference type="ARBA" id="ARBA00023242"/>
    </source>
</evidence>
<evidence type="ECO:0000313" key="13">
    <source>
        <dbReference type="EMBL" id="EDV20013.1"/>
    </source>
</evidence>
<dbReference type="AlphaFoldDB" id="B3SAY6"/>
<dbReference type="FunCoup" id="B3SAY6">
    <property type="interactions" value="152"/>
</dbReference>
<dbReference type="InterPro" id="IPR009057">
    <property type="entry name" value="Homeodomain-like_sf"/>
</dbReference>
<dbReference type="GO" id="GO:0000981">
    <property type="term" value="F:DNA-binding transcription factor activity, RNA polymerase II-specific"/>
    <property type="evidence" value="ECO:0000318"/>
    <property type="project" value="GO_Central"/>
</dbReference>
<dbReference type="SMART" id="SM00389">
    <property type="entry name" value="HOX"/>
    <property type="match status" value="1"/>
</dbReference>
<dbReference type="Gene3D" id="1.10.10.60">
    <property type="entry name" value="Homeodomain-like"/>
    <property type="match status" value="1"/>
</dbReference>
<dbReference type="PhylomeDB" id="B3SAY6"/>
<keyword evidence="2" id="KW-0217">Developmental protein</keyword>
<dbReference type="OrthoDB" id="6159439at2759"/>
<evidence type="ECO:0000259" key="12">
    <source>
        <dbReference type="PROSITE" id="PS50071"/>
    </source>
</evidence>
<dbReference type="EMBL" id="DS985263">
    <property type="protein sequence ID" value="EDV20013.1"/>
    <property type="molecule type" value="Genomic_DNA"/>
</dbReference>
<keyword evidence="3" id="KW-0678">Repressor</keyword>
<dbReference type="InterPro" id="IPR017970">
    <property type="entry name" value="Homeobox_CS"/>
</dbReference>
<proteinExistence type="predicted"/>
<dbReference type="GO" id="GO:0000978">
    <property type="term" value="F:RNA polymerase II cis-regulatory region sequence-specific DNA binding"/>
    <property type="evidence" value="ECO:0000318"/>
    <property type="project" value="GO_Central"/>
</dbReference>
<feature type="compositionally biased region" description="Low complexity" evidence="11">
    <location>
        <begin position="240"/>
        <end position="261"/>
    </location>
</feature>
<dbReference type="Proteomes" id="UP000009022">
    <property type="component" value="Unassembled WGS sequence"/>
</dbReference>
<dbReference type="InterPro" id="IPR001356">
    <property type="entry name" value="HD"/>
</dbReference>
<dbReference type="PROSITE" id="PS50071">
    <property type="entry name" value="HOMEOBOX_2"/>
    <property type="match status" value="1"/>
</dbReference>
<evidence type="ECO:0000256" key="5">
    <source>
        <dbReference type="ARBA" id="ARBA00023125"/>
    </source>
</evidence>
<keyword evidence="6 9" id="KW-0371">Homeobox</keyword>
<name>B3SAY6_TRIAD</name>
<dbReference type="CTD" id="6758610"/>
<dbReference type="Pfam" id="PF00046">
    <property type="entry name" value="Homeodomain"/>
    <property type="match status" value="1"/>
</dbReference>
<dbReference type="CDD" id="cd00086">
    <property type="entry name" value="homeodomain"/>
    <property type="match status" value="1"/>
</dbReference>
<comment type="subcellular location">
    <subcellularLocation>
        <location evidence="1 9 10">Nucleus</location>
    </subcellularLocation>
</comment>
<keyword evidence="14" id="KW-1185">Reference proteome</keyword>
<dbReference type="eggNOG" id="KOG0843">
    <property type="taxonomic scope" value="Eukaryota"/>
</dbReference>
<evidence type="ECO:0000256" key="11">
    <source>
        <dbReference type="SAM" id="MobiDB-lite"/>
    </source>
</evidence>
<evidence type="ECO:0000256" key="7">
    <source>
        <dbReference type="ARBA" id="ARBA00023163"/>
    </source>
</evidence>